<feature type="domain" description="Far11/STRP C-terminal" evidence="3">
    <location>
        <begin position="560"/>
        <end position="1010"/>
    </location>
</feature>
<evidence type="ECO:0000256" key="1">
    <source>
        <dbReference type="SAM" id="MobiDB-lite"/>
    </source>
</evidence>
<dbReference type="InterPro" id="IPR012486">
    <property type="entry name" value="Far11/STRP_N"/>
</dbReference>
<evidence type="ECO:0000259" key="2">
    <source>
        <dbReference type="SMART" id="SM01292"/>
    </source>
</evidence>
<evidence type="ECO:0000313" key="5">
    <source>
        <dbReference type="Proteomes" id="UP000800038"/>
    </source>
</evidence>
<organism evidence="4 5">
    <name type="scientific">Clathrospora elynae</name>
    <dbReference type="NCBI Taxonomy" id="706981"/>
    <lineage>
        <taxon>Eukaryota</taxon>
        <taxon>Fungi</taxon>
        <taxon>Dikarya</taxon>
        <taxon>Ascomycota</taxon>
        <taxon>Pezizomycotina</taxon>
        <taxon>Dothideomycetes</taxon>
        <taxon>Pleosporomycetidae</taxon>
        <taxon>Pleosporales</taxon>
        <taxon>Diademaceae</taxon>
        <taxon>Clathrospora</taxon>
    </lineage>
</organism>
<feature type="region of interest" description="Disordered" evidence="1">
    <location>
        <begin position="238"/>
        <end position="260"/>
    </location>
</feature>
<evidence type="ECO:0000259" key="3">
    <source>
        <dbReference type="SMART" id="SM01293"/>
    </source>
</evidence>
<dbReference type="AlphaFoldDB" id="A0A6A5SYV0"/>
<dbReference type="EMBL" id="ML976013">
    <property type="protein sequence ID" value="KAF1944894.1"/>
    <property type="molecule type" value="Genomic_DNA"/>
</dbReference>
<dbReference type="Pfam" id="PF11882">
    <property type="entry name" value="DUF3402"/>
    <property type="match status" value="1"/>
</dbReference>
<reference evidence="4" key="1">
    <citation type="journal article" date="2020" name="Stud. Mycol.">
        <title>101 Dothideomycetes genomes: a test case for predicting lifestyles and emergence of pathogens.</title>
        <authorList>
            <person name="Haridas S."/>
            <person name="Albert R."/>
            <person name="Binder M."/>
            <person name="Bloem J."/>
            <person name="Labutti K."/>
            <person name="Salamov A."/>
            <person name="Andreopoulos B."/>
            <person name="Baker S."/>
            <person name="Barry K."/>
            <person name="Bills G."/>
            <person name="Bluhm B."/>
            <person name="Cannon C."/>
            <person name="Castanera R."/>
            <person name="Culley D."/>
            <person name="Daum C."/>
            <person name="Ezra D."/>
            <person name="Gonzalez J."/>
            <person name="Henrissat B."/>
            <person name="Kuo A."/>
            <person name="Liang C."/>
            <person name="Lipzen A."/>
            <person name="Lutzoni F."/>
            <person name="Magnuson J."/>
            <person name="Mondo S."/>
            <person name="Nolan M."/>
            <person name="Ohm R."/>
            <person name="Pangilinan J."/>
            <person name="Park H.-J."/>
            <person name="Ramirez L."/>
            <person name="Alfaro M."/>
            <person name="Sun H."/>
            <person name="Tritt A."/>
            <person name="Yoshinaga Y."/>
            <person name="Zwiers L.-H."/>
            <person name="Turgeon B."/>
            <person name="Goodwin S."/>
            <person name="Spatafora J."/>
            <person name="Crous P."/>
            <person name="Grigoriev I."/>
        </authorList>
    </citation>
    <scope>NUCLEOTIDE SEQUENCE</scope>
    <source>
        <strain evidence="4">CBS 161.51</strain>
    </source>
</reference>
<dbReference type="InterPro" id="IPR021819">
    <property type="entry name" value="Far11/STRP_C"/>
</dbReference>
<dbReference type="GO" id="GO:0007010">
    <property type="term" value="P:cytoskeleton organization"/>
    <property type="evidence" value="ECO:0007669"/>
    <property type="project" value="TreeGrafter"/>
</dbReference>
<dbReference type="PANTHER" id="PTHR13239">
    <property type="entry name" value="PROTEIN REQUIRED FOR HYPHAL ANASTOMOSIS HAM-2"/>
    <property type="match status" value="1"/>
</dbReference>
<accession>A0A6A5SYV0</accession>
<dbReference type="Proteomes" id="UP000800038">
    <property type="component" value="Unassembled WGS sequence"/>
</dbReference>
<keyword evidence="5" id="KW-1185">Reference proteome</keyword>
<feature type="domain" description="Far11/STRP N-terminal" evidence="2">
    <location>
        <begin position="124"/>
        <end position="452"/>
    </location>
</feature>
<feature type="region of interest" description="Disordered" evidence="1">
    <location>
        <begin position="791"/>
        <end position="855"/>
    </location>
</feature>
<dbReference type="OrthoDB" id="18234at2759"/>
<feature type="region of interest" description="Disordered" evidence="1">
    <location>
        <begin position="57"/>
        <end position="106"/>
    </location>
</feature>
<gene>
    <name evidence="4" type="ORF">EJ02DRAFT_71654</name>
</gene>
<dbReference type="PANTHER" id="PTHR13239:SF4">
    <property type="entry name" value="AT25231P"/>
    <property type="match status" value="1"/>
</dbReference>
<sequence length="1038" mass="115710">MDMHGMSDEQLVPPVLDQAELIGNSSADFPVIEAEPEEELNLRLDTAEQQRLLLDQGDGRAQAEPPLTLPDRPGLQRGNSAPTPAPTHLPPPAPPAPLPDTPQTDSLSISQLQNLTQGIPKVEPAPYAFDYDDASSFEEELEEWFSYAVEEQAMLLKTQASFALEWRAFHGIEDTSSGADGLDWAAATTSQHRDFMQRLLGGVGETDSVLRLRRLEALVYVLLGCWYETAGLPEPAADSQAAAGRDSSMGHASSTAFDKPGKQASMIKRNVHLLADSNGIQTVVDVLRSSLLRACGVHVVPDAPRDSKEAERRELWSAMTAVYVALEVARSEEKTEERLELRTAILNLEKPGLLMLFVDLIAKLRWDESISLPLGKISLLLWKTMLVTFGGLVEVEKAKESFRDKNLVCADARGQPLITASPLDYHLFRQEISSKYPAYNAPPPLFPLEPENNSILPPLKNHPNKVAGNHVFGSGLGDTSGNNTSILHQPVHIATPAPSPPPSPAGPGGKGGKKQNYQTNQMFPFLYPPLDESSNRLGGKGSTDLQDLLVGRKWEGSDVPASILEAAELFATRMKATRAMKQLWEERVAFMKYERGWTGPDDHPDVEELSLGPKEGEPDRQAPPSGSIEERLDLVEDFYRNALPNLQSLIIVLIKAILAHVTALVTQSSGPNSLQSGFQFQDNQNGTTSGRPDMNGANGHSSTVATNEELDAMRTQEVLDKAVTGTLILLLKWFKVSHILKFEYITQLLVDSSYVPLILKLLQLQEIEKIVNFKSEQEELNFFNFCRSRSKNAPEDENDEEQEGEKHDGDSDEDDAVPPPIRLSRENLDDPEVEPALPPAPLQPPEVDELGFPTNELPKEPITNFSWRTFFTSINYLRIMQKICKNKAHRNLMLVSYKSSQFLRKSLKVPQPELRLYTLKLFKNQVPYCGRKWRQSNMRVITAVYLHCRPELRDDWLAGSDVDAEVDESVPLEQALRSLTHWHNLKRYPESLGAKPGVLEEEQDFFRNELEKMDWGDEGANEAELERVWPGDLQVEGW</sequence>
<protein>
    <submittedName>
        <fullName evidence="4">N1221-domain-containing protein</fullName>
    </submittedName>
</protein>
<feature type="region of interest" description="Disordered" evidence="1">
    <location>
        <begin position="596"/>
        <end position="626"/>
    </location>
</feature>
<dbReference type="Pfam" id="PF07923">
    <property type="entry name" value="N1221"/>
    <property type="match status" value="1"/>
</dbReference>
<feature type="compositionally biased region" description="Polar residues" evidence="1">
    <location>
        <begin position="675"/>
        <end position="690"/>
    </location>
</feature>
<proteinExistence type="predicted"/>
<feature type="region of interest" description="Disordered" evidence="1">
    <location>
        <begin position="494"/>
        <end position="517"/>
    </location>
</feature>
<dbReference type="InterPro" id="IPR040185">
    <property type="entry name" value="Far11/STRP"/>
</dbReference>
<name>A0A6A5SYV0_9PLEO</name>
<evidence type="ECO:0000313" key="4">
    <source>
        <dbReference type="EMBL" id="KAF1944894.1"/>
    </source>
</evidence>
<feature type="region of interest" description="Disordered" evidence="1">
    <location>
        <begin position="675"/>
        <end position="702"/>
    </location>
</feature>
<dbReference type="SMART" id="SM01292">
    <property type="entry name" value="N1221"/>
    <property type="match status" value="1"/>
</dbReference>
<feature type="compositionally biased region" description="Pro residues" evidence="1">
    <location>
        <begin position="83"/>
        <end position="100"/>
    </location>
</feature>
<dbReference type="SMART" id="SM01293">
    <property type="entry name" value="DUF3402"/>
    <property type="match status" value="1"/>
</dbReference>
<dbReference type="GO" id="GO:0005829">
    <property type="term" value="C:cytosol"/>
    <property type="evidence" value="ECO:0007669"/>
    <property type="project" value="TreeGrafter"/>
</dbReference>